<accession>A0A7W6D7U4</accession>
<proteinExistence type="inferred from homology"/>
<dbReference type="GO" id="GO:0006424">
    <property type="term" value="P:glutamyl-tRNA aminoacylation"/>
    <property type="evidence" value="ECO:0007669"/>
    <property type="project" value="TreeGrafter"/>
</dbReference>
<dbReference type="NCBIfam" id="NF004315">
    <property type="entry name" value="PRK05710.1-4"/>
    <property type="match status" value="1"/>
</dbReference>
<dbReference type="InterPro" id="IPR049940">
    <property type="entry name" value="GluQ/Sye"/>
</dbReference>
<protein>
    <submittedName>
        <fullName evidence="9">Glutamyl-Q tRNA(Asp) synthetase</fullName>
        <ecNumber evidence="9">6.1.1.-</ecNumber>
    </submittedName>
</protein>
<dbReference type="PANTHER" id="PTHR43311">
    <property type="entry name" value="GLUTAMATE--TRNA LIGASE"/>
    <property type="match status" value="1"/>
</dbReference>
<evidence type="ECO:0000256" key="2">
    <source>
        <dbReference type="ARBA" id="ARBA00022723"/>
    </source>
</evidence>
<keyword evidence="7" id="KW-0648">Protein biosynthesis</keyword>
<dbReference type="PROSITE" id="PS51257">
    <property type="entry name" value="PROKAR_LIPOPROTEIN"/>
    <property type="match status" value="1"/>
</dbReference>
<keyword evidence="1 7" id="KW-0436">Ligase</keyword>
<dbReference type="EMBL" id="JACIDR010000004">
    <property type="protein sequence ID" value="MBB3973844.1"/>
    <property type="molecule type" value="Genomic_DNA"/>
</dbReference>
<evidence type="ECO:0000313" key="9">
    <source>
        <dbReference type="EMBL" id="MBB3973844.1"/>
    </source>
</evidence>
<dbReference type="RefSeq" id="WP_343066250.1">
    <property type="nucleotide sequence ID" value="NZ_JACIDR010000004.1"/>
</dbReference>
<reference evidence="9 10" key="1">
    <citation type="submission" date="2020-08" db="EMBL/GenBank/DDBJ databases">
        <title>Genomic Encyclopedia of Type Strains, Phase IV (KMG-IV): sequencing the most valuable type-strain genomes for metagenomic binning, comparative biology and taxonomic classification.</title>
        <authorList>
            <person name="Goeker M."/>
        </authorList>
    </citation>
    <scope>NUCLEOTIDE SEQUENCE [LARGE SCALE GENOMIC DNA]</scope>
    <source>
        <strain evidence="9 10">DSM 25481</strain>
    </source>
</reference>
<name>A0A7W6D7U4_9HYPH</name>
<evidence type="ECO:0000256" key="5">
    <source>
        <dbReference type="ARBA" id="ARBA00022840"/>
    </source>
</evidence>
<keyword evidence="5 7" id="KW-0067">ATP-binding</keyword>
<comment type="caution">
    <text evidence="9">The sequence shown here is derived from an EMBL/GenBank/DDBJ whole genome shotgun (WGS) entry which is preliminary data.</text>
</comment>
<evidence type="ECO:0000259" key="8">
    <source>
        <dbReference type="Pfam" id="PF00749"/>
    </source>
</evidence>
<dbReference type="AlphaFoldDB" id="A0A7W6D7U4"/>
<dbReference type="SUPFAM" id="SSF52374">
    <property type="entry name" value="Nucleotidylyl transferase"/>
    <property type="match status" value="1"/>
</dbReference>
<dbReference type="PROSITE" id="PS00178">
    <property type="entry name" value="AA_TRNA_LIGASE_I"/>
    <property type="match status" value="1"/>
</dbReference>
<dbReference type="Gene3D" id="3.40.50.620">
    <property type="entry name" value="HUPs"/>
    <property type="match status" value="1"/>
</dbReference>
<feature type="domain" description="Glutamyl/glutaminyl-tRNA synthetase class Ib catalytic" evidence="8">
    <location>
        <begin position="3"/>
        <end position="276"/>
    </location>
</feature>
<dbReference type="GO" id="GO:0004818">
    <property type="term" value="F:glutamate-tRNA ligase activity"/>
    <property type="evidence" value="ECO:0007669"/>
    <property type="project" value="TreeGrafter"/>
</dbReference>
<dbReference type="GO" id="GO:0005524">
    <property type="term" value="F:ATP binding"/>
    <property type="evidence" value="ECO:0007669"/>
    <property type="project" value="UniProtKB-KW"/>
</dbReference>
<dbReference type="InterPro" id="IPR001412">
    <property type="entry name" value="aa-tRNA-synth_I_CS"/>
</dbReference>
<keyword evidence="4" id="KW-0862">Zinc</keyword>
<keyword evidence="10" id="KW-1185">Reference proteome</keyword>
<dbReference type="Pfam" id="PF00749">
    <property type="entry name" value="tRNA-synt_1c"/>
    <property type="match status" value="1"/>
</dbReference>
<evidence type="ECO:0000256" key="3">
    <source>
        <dbReference type="ARBA" id="ARBA00022741"/>
    </source>
</evidence>
<dbReference type="InterPro" id="IPR000924">
    <property type="entry name" value="Glu/Gln-tRNA-synth"/>
</dbReference>
<keyword evidence="2" id="KW-0479">Metal-binding</keyword>
<keyword evidence="3 7" id="KW-0547">Nucleotide-binding</keyword>
<evidence type="ECO:0000256" key="6">
    <source>
        <dbReference type="ARBA" id="ARBA00023146"/>
    </source>
</evidence>
<dbReference type="InterPro" id="IPR020058">
    <property type="entry name" value="Glu/Gln-tRNA-synth_Ib_cat-dom"/>
</dbReference>
<organism evidence="9 10">
    <name type="scientific">Hansschlegelia beijingensis</name>
    <dbReference type="NCBI Taxonomy" id="1133344"/>
    <lineage>
        <taxon>Bacteria</taxon>
        <taxon>Pseudomonadati</taxon>
        <taxon>Pseudomonadota</taxon>
        <taxon>Alphaproteobacteria</taxon>
        <taxon>Hyphomicrobiales</taxon>
        <taxon>Methylopilaceae</taxon>
        <taxon>Hansschlegelia</taxon>
    </lineage>
</organism>
<dbReference type="GO" id="GO:0005829">
    <property type="term" value="C:cytosol"/>
    <property type="evidence" value="ECO:0007669"/>
    <property type="project" value="TreeGrafter"/>
</dbReference>
<evidence type="ECO:0000256" key="1">
    <source>
        <dbReference type="ARBA" id="ARBA00022598"/>
    </source>
</evidence>
<comment type="similarity">
    <text evidence="7">Belongs to the class-I aminoacyl-tRNA synthetase family.</text>
</comment>
<dbReference type="PANTHER" id="PTHR43311:SF1">
    <property type="entry name" value="GLUTAMYL-Q TRNA(ASP) SYNTHETASE"/>
    <property type="match status" value="1"/>
</dbReference>
<dbReference type="Proteomes" id="UP000528964">
    <property type="component" value="Unassembled WGS sequence"/>
</dbReference>
<dbReference type="EC" id="6.1.1.-" evidence="9"/>
<evidence type="ECO:0000256" key="7">
    <source>
        <dbReference type="RuleBase" id="RU363037"/>
    </source>
</evidence>
<evidence type="ECO:0000256" key="4">
    <source>
        <dbReference type="ARBA" id="ARBA00022833"/>
    </source>
</evidence>
<keyword evidence="6 7" id="KW-0030">Aminoacyl-tRNA synthetase</keyword>
<dbReference type="InterPro" id="IPR014729">
    <property type="entry name" value="Rossmann-like_a/b/a_fold"/>
</dbReference>
<dbReference type="PRINTS" id="PR00987">
    <property type="entry name" value="TRNASYNTHGLU"/>
</dbReference>
<sequence length="294" mass="32269">MFRFAPSPTGHLHLGHALSASCVWRAAEAAGGRVLLRIEDIDPVRSRPEFAEAIEEDLAWLGFRWEGAPRRQSEHLDDYLRALEQLDRRGLVYRCRLTRSDIAAAVARAEAARGVRWPRDPDGSPRLPVGDATAADAEAPFALRLDMRKALAELAGERLSWPEEGVGPNGERGTVVARPELWGDVVLARKDTPTSYHLAVTVDDALQGVTHVVRGQDLFEATSVHRLLQRLLGLPTPVYRHHPLLIAPDGHKLAKTRGSPSLRSLRAAGWTPHDVLNAAAAGCSEPFRAQEQST</sequence>
<gene>
    <name evidence="9" type="ORF">GGR24_002521</name>
</gene>
<evidence type="ECO:0000313" key="10">
    <source>
        <dbReference type="Proteomes" id="UP000528964"/>
    </source>
</evidence>